<dbReference type="AlphaFoldDB" id="A0A518C7S4"/>
<evidence type="ECO:0000256" key="1">
    <source>
        <dbReference type="ARBA" id="ARBA00022737"/>
    </source>
</evidence>
<reference evidence="4" key="1">
    <citation type="submission" date="2019-02" db="EMBL/GenBank/DDBJ databases">
        <title>Deep-cultivation of Planctomycetes and their phenomic and genomic characterization uncovers novel biology.</title>
        <authorList>
            <person name="Wiegand S."/>
            <person name="Jogler M."/>
            <person name="Boedeker C."/>
            <person name="Pinto D."/>
            <person name="Vollmers J."/>
            <person name="Rivas-Marin E."/>
            <person name="Kohn T."/>
            <person name="Peeters S.H."/>
            <person name="Heuer A."/>
            <person name="Rast P."/>
            <person name="Oberbeckmann S."/>
            <person name="Bunk B."/>
            <person name="Jeske O."/>
            <person name="Meyerdierks A."/>
            <person name="Storesund J.E."/>
            <person name="Kallscheuer N."/>
            <person name="Luecker S."/>
            <person name="Lage O.M."/>
            <person name="Pohl T."/>
            <person name="Merkel B.J."/>
            <person name="Hornburger P."/>
            <person name="Mueller R.-W."/>
            <person name="Bruemmer F."/>
            <person name="Labrenz M."/>
            <person name="Spormann A.M."/>
            <person name="Op den Camp H."/>
            <person name="Overmann J."/>
            <person name="Amann R."/>
            <person name="Jetten M.S.M."/>
            <person name="Mascher T."/>
            <person name="Medema M.H."/>
            <person name="Devos D.P."/>
            <person name="Kaster A.-K."/>
            <person name="Ovreas L."/>
            <person name="Rohde M."/>
            <person name="Galperin M.Y."/>
            <person name="Jogler C."/>
        </authorList>
    </citation>
    <scope>NUCLEOTIDE SEQUENCE [LARGE SCALE GENOMIC DNA]</scope>
    <source>
        <strain evidence="4">Pan97</strain>
    </source>
</reference>
<dbReference type="Gene3D" id="3.80.10.10">
    <property type="entry name" value="Ribonuclease Inhibitor"/>
    <property type="match status" value="4"/>
</dbReference>
<evidence type="ECO:0000313" key="4">
    <source>
        <dbReference type="Proteomes" id="UP000318626"/>
    </source>
</evidence>
<dbReference type="KEGG" id="bvo:Pan97_22940"/>
<evidence type="ECO:0000259" key="2">
    <source>
        <dbReference type="Pfam" id="PF23598"/>
    </source>
</evidence>
<dbReference type="SMART" id="SM00367">
    <property type="entry name" value="LRR_CC"/>
    <property type="match status" value="4"/>
</dbReference>
<dbReference type="PANTHER" id="PTHR13318">
    <property type="entry name" value="PARTNER OF PAIRED, ISOFORM B-RELATED"/>
    <property type="match status" value="1"/>
</dbReference>
<dbReference type="OrthoDB" id="272105at2"/>
<dbReference type="InterPro" id="IPR032675">
    <property type="entry name" value="LRR_dom_sf"/>
</dbReference>
<accession>A0A518C7S4</accession>
<dbReference type="GO" id="GO:0031146">
    <property type="term" value="P:SCF-dependent proteasomal ubiquitin-dependent protein catabolic process"/>
    <property type="evidence" value="ECO:0007669"/>
    <property type="project" value="TreeGrafter"/>
</dbReference>
<dbReference type="InterPro" id="IPR055414">
    <property type="entry name" value="LRR_R13L4/SHOC2-like"/>
</dbReference>
<sequence length="550" mass="62415">MPRFLRQFGLRTLLIFCTLAAGCFGLWRWHMTWVDQQQEVAAQIAEAKGDVRWGTWGPEWVHQLFGSYYFSNIVAVDWHHKRIKDEDLQLLRKTPTLEELYIPGTRITDESLTVLEDLPRIRKLALWNTRLTNKTLEQVGKLKRLEVLDIHRTKMDETGLVHLRDHPRLQILRHDLTMTDVGIDHLASIPNVSVEWLVTQELGFESFWLLRDKISVERLYVSRPVYSGWATYLTGHPTLVSLEVTDAPMTDLELESLIAANTLENLELTNVPVGDAGIANVPYASRLKSLRFSHTNVTPEGFLLTFGQFPRNVVILKDWIRLNNGTNGQSVDWMGALSAKDLEALKYCRNAKSLTFDTNQLEGMNYQWLEMLQELTYLRVDYFGNDQMLRHVASLQDLQYLDLAGAKNVTADGLQAIVPLGKLTNLNLRSAEVSDEALEVIGQMKQLEMLNIAGSNVTDDGLRHLTGLQKLVVIHLSACKNLTDDALKSVGQLRSLQYLHAQGTQFTDEGLKHLHGMPFLSNVSLLGSKHTSHGVRQLRDSLLFKGANIY</sequence>
<organism evidence="3 4">
    <name type="scientific">Bremerella volcania</name>
    <dbReference type="NCBI Taxonomy" id="2527984"/>
    <lineage>
        <taxon>Bacteria</taxon>
        <taxon>Pseudomonadati</taxon>
        <taxon>Planctomycetota</taxon>
        <taxon>Planctomycetia</taxon>
        <taxon>Pirellulales</taxon>
        <taxon>Pirellulaceae</taxon>
        <taxon>Bremerella</taxon>
    </lineage>
</organism>
<gene>
    <name evidence="3" type="ORF">Pan97_22940</name>
</gene>
<dbReference type="InterPro" id="IPR006553">
    <property type="entry name" value="Leu-rich_rpt_Cys-con_subtyp"/>
</dbReference>
<dbReference type="SUPFAM" id="SSF52047">
    <property type="entry name" value="RNI-like"/>
    <property type="match status" value="1"/>
</dbReference>
<keyword evidence="4" id="KW-1185">Reference proteome</keyword>
<feature type="domain" description="Disease resistance R13L4/SHOC-2-like LRR" evidence="2">
    <location>
        <begin position="354"/>
        <end position="512"/>
    </location>
</feature>
<name>A0A518C7S4_9BACT</name>
<keyword evidence="1" id="KW-0677">Repeat</keyword>
<dbReference type="Proteomes" id="UP000318626">
    <property type="component" value="Chromosome"/>
</dbReference>
<dbReference type="PANTHER" id="PTHR13318:SF162">
    <property type="entry name" value="LEUCINE-RICH REPEAT FAMILY PROTEIN"/>
    <property type="match status" value="1"/>
</dbReference>
<dbReference type="RefSeq" id="WP_144972500.1">
    <property type="nucleotide sequence ID" value="NZ_CP036289.1"/>
</dbReference>
<dbReference type="PROSITE" id="PS51257">
    <property type="entry name" value="PROKAR_LIPOPROTEIN"/>
    <property type="match status" value="1"/>
</dbReference>
<evidence type="ECO:0000313" key="3">
    <source>
        <dbReference type="EMBL" id="QDU75264.1"/>
    </source>
</evidence>
<dbReference type="SUPFAM" id="SSF52058">
    <property type="entry name" value="L domain-like"/>
    <property type="match status" value="1"/>
</dbReference>
<dbReference type="Pfam" id="PF23598">
    <property type="entry name" value="LRR_14"/>
    <property type="match status" value="1"/>
</dbReference>
<dbReference type="GO" id="GO:0019005">
    <property type="term" value="C:SCF ubiquitin ligase complex"/>
    <property type="evidence" value="ECO:0007669"/>
    <property type="project" value="TreeGrafter"/>
</dbReference>
<protein>
    <submittedName>
        <fullName evidence="3">Leucine Rich repeats (2 copies)</fullName>
    </submittedName>
</protein>
<proteinExistence type="predicted"/>
<dbReference type="EMBL" id="CP036289">
    <property type="protein sequence ID" value="QDU75264.1"/>
    <property type="molecule type" value="Genomic_DNA"/>
</dbReference>